<dbReference type="Proteomes" id="UP001489004">
    <property type="component" value="Unassembled WGS sequence"/>
</dbReference>
<evidence type="ECO:0000256" key="1">
    <source>
        <dbReference type="SAM" id="Phobius"/>
    </source>
</evidence>
<keyword evidence="3" id="KW-1185">Reference proteome</keyword>
<comment type="caution">
    <text evidence="2">The sequence shown here is derived from an EMBL/GenBank/DDBJ whole genome shotgun (WGS) entry which is preliminary data.</text>
</comment>
<dbReference type="AlphaFoldDB" id="A0AAW1Q6B7"/>
<gene>
    <name evidence="2" type="ORF">WJX72_000191</name>
</gene>
<keyword evidence="1" id="KW-0472">Membrane</keyword>
<keyword evidence="1" id="KW-0812">Transmembrane</keyword>
<evidence type="ECO:0000313" key="2">
    <source>
        <dbReference type="EMBL" id="KAK9816433.1"/>
    </source>
</evidence>
<accession>A0AAW1Q6B7</accession>
<dbReference type="EMBL" id="JALJOR010000005">
    <property type="protein sequence ID" value="KAK9816433.1"/>
    <property type="molecule type" value="Genomic_DNA"/>
</dbReference>
<protein>
    <submittedName>
        <fullName evidence="2">Uncharacterized protein</fullName>
    </submittedName>
</protein>
<proteinExistence type="predicted"/>
<keyword evidence="1" id="KW-1133">Transmembrane helix</keyword>
<feature type="transmembrane region" description="Helical" evidence="1">
    <location>
        <begin position="312"/>
        <end position="339"/>
    </location>
</feature>
<reference evidence="2 3" key="1">
    <citation type="journal article" date="2024" name="Nat. Commun.">
        <title>Phylogenomics reveals the evolutionary origins of lichenization in chlorophyte algae.</title>
        <authorList>
            <person name="Puginier C."/>
            <person name="Libourel C."/>
            <person name="Otte J."/>
            <person name="Skaloud P."/>
            <person name="Haon M."/>
            <person name="Grisel S."/>
            <person name="Petersen M."/>
            <person name="Berrin J.G."/>
            <person name="Delaux P.M."/>
            <person name="Dal Grande F."/>
            <person name="Keller J."/>
        </authorList>
    </citation>
    <scope>NUCLEOTIDE SEQUENCE [LARGE SCALE GENOMIC DNA]</scope>
    <source>
        <strain evidence="2 3">SAG 2043</strain>
    </source>
</reference>
<feature type="transmembrane region" description="Helical" evidence="1">
    <location>
        <begin position="148"/>
        <end position="176"/>
    </location>
</feature>
<evidence type="ECO:0000313" key="3">
    <source>
        <dbReference type="Proteomes" id="UP001489004"/>
    </source>
</evidence>
<organism evidence="2 3">
    <name type="scientific">[Myrmecia] bisecta</name>
    <dbReference type="NCBI Taxonomy" id="41462"/>
    <lineage>
        <taxon>Eukaryota</taxon>
        <taxon>Viridiplantae</taxon>
        <taxon>Chlorophyta</taxon>
        <taxon>core chlorophytes</taxon>
        <taxon>Trebouxiophyceae</taxon>
        <taxon>Trebouxiales</taxon>
        <taxon>Trebouxiaceae</taxon>
        <taxon>Myrmecia</taxon>
    </lineage>
</organism>
<name>A0AAW1Q6B7_9CHLO</name>
<sequence>MDRAVSESTVQLNSVVESVNLAGAPQPVSRVSAKKGSAGEPQPDASYKQLDTATSIDCEGALNLDKIRVPPVETNTLAGKIAYGYQLFVLPGVALKAEDVPEQEPFNVVMRAFYIFLLFGVGLLDLAKRIAEVIYLRWMFFPDNASQFERVICVIATVVSYAVLICGPLRLCLVGFQEYVFRMREPKMGASKLYRNATFSRTGQGAFWDAVAEFYECRQDVLHFSWPRGMKWAQMLLADLTEFAVFLKIRGTDPTFSAAAFVANQAQIKSMVPDMAHEVGGTALLLLGFRSRNDLRTALKEPVPNPYRKERWYWSAIFSFFFIAIFVVLEVFAIEYMVFAIRNPG</sequence>
<feature type="transmembrane region" description="Helical" evidence="1">
    <location>
        <begin position="108"/>
        <end position="127"/>
    </location>
</feature>